<dbReference type="Pfam" id="PF13350">
    <property type="entry name" value="Y_phosphatase3"/>
    <property type="match status" value="1"/>
</dbReference>
<dbReference type="Gene3D" id="3.90.190.10">
    <property type="entry name" value="Protein tyrosine phosphatase superfamily"/>
    <property type="match status" value="1"/>
</dbReference>
<dbReference type="Proteomes" id="UP000799440">
    <property type="component" value="Unassembled WGS sequence"/>
</dbReference>
<evidence type="ECO:0000313" key="3">
    <source>
        <dbReference type="Proteomes" id="UP000799440"/>
    </source>
</evidence>
<dbReference type="AlphaFoldDB" id="A0A6A6VJL9"/>
<dbReference type="InterPro" id="IPR016130">
    <property type="entry name" value="Tyr_Pase_AS"/>
</dbReference>
<dbReference type="InterPro" id="IPR000387">
    <property type="entry name" value="Tyr_Pase_dom"/>
</dbReference>
<dbReference type="PANTHER" id="PTHR31126:SF10">
    <property type="entry name" value="PROTEIN PHOSPHATASE, PUTATIVE (AFU_ORTHOLOGUE AFUA_6G06650)-RELATED"/>
    <property type="match status" value="1"/>
</dbReference>
<dbReference type="InterPro" id="IPR026893">
    <property type="entry name" value="Tyr/Ser_Pase_IphP-type"/>
</dbReference>
<sequence>MEAGDASKTLRNVVNFRDVGAVANHLEKRRRFQTGRLYRSGRLDEASLDDQRKLAGDLKIASVIDLRTKTERLEQADKKGAKVNRSAAVPEPNDDAAKPLKIPSISYHEINLNGWDYSRMIVAQLSWWELFKLIFLMLIGRRLDAIKVLAPYMERMGLLGLARATLEYSKKELKQVFEVLADDREWPLVVHCTQGKDRTGLIIMLILFLCDTPLATIENDYMTSNKELEAVRAEKLEEIASIGLSEQFADAHPDMVAHVYSLVQEKYGGIEEYLASAGVGRDMQRRVQKNCMSPEALQE</sequence>
<dbReference type="OrthoDB" id="9988524at2759"/>
<name>A0A6A6VJL9_9PLEO</name>
<dbReference type="SUPFAM" id="SSF52799">
    <property type="entry name" value="(Phosphotyrosine protein) phosphatases II"/>
    <property type="match status" value="1"/>
</dbReference>
<dbReference type="PROSITE" id="PS00383">
    <property type="entry name" value="TYR_PHOSPHATASE_1"/>
    <property type="match status" value="1"/>
</dbReference>
<accession>A0A6A6VJL9</accession>
<keyword evidence="3" id="KW-1185">Reference proteome</keyword>
<organism evidence="2 3">
    <name type="scientific">Sporormia fimetaria CBS 119925</name>
    <dbReference type="NCBI Taxonomy" id="1340428"/>
    <lineage>
        <taxon>Eukaryota</taxon>
        <taxon>Fungi</taxon>
        <taxon>Dikarya</taxon>
        <taxon>Ascomycota</taxon>
        <taxon>Pezizomycotina</taxon>
        <taxon>Dothideomycetes</taxon>
        <taxon>Pleosporomycetidae</taxon>
        <taxon>Pleosporales</taxon>
        <taxon>Sporormiaceae</taxon>
        <taxon>Sporormia</taxon>
    </lineage>
</organism>
<reference evidence="2" key="1">
    <citation type="journal article" date="2020" name="Stud. Mycol.">
        <title>101 Dothideomycetes genomes: a test case for predicting lifestyles and emergence of pathogens.</title>
        <authorList>
            <person name="Haridas S."/>
            <person name="Albert R."/>
            <person name="Binder M."/>
            <person name="Bloem J."/>
            <person name="Labutti K."/>
            <person name="Salamov A."/>
            <person name="Andreopoulos B."/>
            <person name="Baker S."/>
            <person name="Barry K."/>
            <person name="Bills G."/>
            <person name="Bluhm B."/>
            <person name="Cannon C."/>
            <person name="Castanera R."/>
            <person name="Culley D."/>
            <person name="Daum C."/>
            <person name="Ezra D."/>
            <person name="Gonzalez J."/>
            <person name="Henrissat B."/>
            <person name="Kuo A."/>
            <person name="Liang C."/>
            <person name="Lipzen A."/>
            <person name="Lutzoni F."/>
            <person name="Magnuson J."/>
            <person name="Mondo S."/>
            <person name="Nolan M."/>
            <person name="Ohm R."/>
            <person name="Pangilinan J."/>
            <person name="Park H.-J."/>
            <person name="Ramirez L."/>
            <person name="Alfaro M."/>
            <person name="Sun H."/>
            <person name="Tritt A."/>
            <person name="Yoshinaga Y."/>
            <person name="Zwiers L.-H."/>
            <person name="Turgeon B."/>
            <person name="Goodwin S."/>
            <person name="Spatafora J."/>
            <person name="Crous P."/>
            <person name="Grigoriev I."/>
        </authorList>
    </citation>
    <scope>NUCLEOTIDE SEQUENCE</scope>
    <source>
        <strain evidence="2">CBS 119925</strain>
    </source>
</reference>
<gene>
    <name evidence="2" type="ORF">M011DRAFT_398523</name>
</gene>
<protein>
    <recommendedName>
        <fullName evidence="1">Tyrosine specific protein phosphatases domain-containing protein</fullName>
    </recommendedName>
</protein>
<dbReference type="InterPro" id="IPR029021">
    <property type="entry name" value="Prot-tyrosine_phosphatase-like"/>
</dbReference>
<evidence type="ECO:0000313" key="2">
    <source>
        <dbReference type="EMBL" id="KAF2749317.1"/>
    </source>
</evidence>
<dbReference type="PANTHER" id="PTHR31126">
    <property type="entry name" value="TYROSINE-PROTEIN PHOSPHATASE"/>
    <property type="match status" value="1"/>
</dbReference>
<dbReference type="PROSITE" id="PS50056">
    <property type="entry name" value="TYR_PHOSPHATASE_2"/>
    <property type="match status" value="1"/>
</dbReference>
<dbReference type="GO" id="GO:0004721">
    <property type="term" value="F:phosphoprotein phosphatase activity"/>
    <property type="evidence" value="ECO:0007669"/>
    <property type="project" value="InterPro"/>
</dbReference>
<evidence type="ECO:0000259" key="1">
    <source>
        <dbReference type="PROSITE" id="PS50056"/>
    </source>
</evidence>
<dbReference type="EMBL" id="MU006566">
    <property type="protein sequence ID" value="KAF2749317.1"/>
    <property type="molecule type" value="Genomic_DNA"/>
</dbReference>
<feature type="domain" description="Tyrosine specific protein phosphatases" evidence="1">
    <location>
        <begin position="167"/>
        <end position="235"/>
    </location>
</feature>
<proteinExistence type="predicted"/>